<dbReference type="InterPro" id="IPR002789">
    <property type="entry name" value="HerA_central"/>
</dbReference>
<reference evidence="3 4" key="1">
    <citation type="submission" date="2019-03" db="EMBL/GenBank/DDBJ databases">
        <title>Genomic Encyclopedia of Type Strains, Phase IV (KMG-IV): sequencing the most valuable type-strain genomes for metagenomic binning, comparative biology and taxonomic classification.</title>
        <authorList>
            <person name="Goeker M."/>
        </authorList>
    </citation>
    <scope>NUCLEOTIDE SEQUENCE [LARGE SCALE GENOMIC DNA]</scope>
    <source>
        <strain evidence="3 4">DSM 16998</strain>
    </source>
</reference>
<dbReference type="PANTHER" id="PTHR30121">
    <property type="entry name" value="UNCHARACTERIZED PROTEIN YJGR-RELATED"/>
    <property type="match status" value="1"/>
</dbReference>
<dbReference type="CDD" id="cd01127">
    <property type="entry name" value="TrwB_TraG_TraD_VirD4"/>
    <property type="match status" value="1"/>
</dbReference>
<feature type="domain" description="TraD/TraG TraM recognition site" evidence="2">
    <location>
        <begin position="276"/>
        <end position="345"/>
    </location>
</feature>
<dbReference type="InterPro" id="IPR051162">
    <property type="entry name" value="T4SS_component"/>
</dbReference>
<accession>A0A4R6QFC2</accession>
<sequence>MHDVSYFALTNGRTPHKRFGIKQADRLFHMHVIGKTGAGKSRLLETLIRQDIDAGRGVALIDPHGDLALRVLAYAKERRADVVYLDAADTAAPYGYNPLRGVSSEYVPLAVSGMMEVFKKRFADAWGVRMEHVLRNVLYAILESGGGTLTDVLLMLSDKDFRKQIVPKVKNEAVRAFWENEFPQYAERYRGDALAPIQNKIGAFLADPRMRRIVTAPQVDLSLRRIMDSSQILIINLSKGTIGEDSASLLGALLMTTFGLAAYSRANIAEGSRRPFFLYVDEFQSFTTLAVADMISELRKYRLALTVAHQHLHQLEEGVRHALIGNAGTLIAFRVGAEDARLLSKEFMEIASVADLVGQANYCIYLKLMIDGAPSRAFAATTIAL</sequence>
<evidence type="ECO:0000259" key="1">
    <source>
        <dbReference type="Pfam" id="PF01935"/>
    </source>
</evidence>
<dbReference type="EMBL" id="SNXS01000015">
    <property type="protein sequence ID" value="TDP60643.1"/>
    <property type="molecule type" value="Genomic_DNA"/>
</dbReference>
<dbReference type="OrthoDB" id="7817736at2"/>
<protein>
    <submittedName>
        <fullName evidence="3">Type IV secretion system coupling TraD/TrwB family protein</fullName>
    </submittedName>
</protein>
<dbReference type="Gene3D" id="3.40.50.300">
    <property type="entry name" value="P-loop containing nucleotide triphosphate hydrolases"/>
    <property type="match status" value="2"/>
</dbReference>
<keyword evidence="4" id="KW-1185">Reference proteome</keyword>
<evidence type="ECO:0000313" key="3">
    <source>
        <dbReference type="EMBL" id="TDP60643.1"/>
    </source>
</evidence>
<gene>
    <name evidence="3" type="ORF">DES47_11565</name>
</gene>
<dbReference type="SUPFAM" id="SSF52540">
    <property type="entry name" value="P-loop containing nucleoside triphosphate hydrolases"/>
    <property type="match status" value="1"/>
</dbReference>
<dbReference type="Pfam" id="PF12696">
    <property type="entry name" value="TraG-D_C"/>
    <property type="match status" value="1"/>
</dbReference>
<feature type="domain" description="Helicase HerA central" evidence="1">
    <location>
        <begin position="29"/>
        <end position="240"/>
    </location>
</feature>
<name>A0A4R6QFC2_9BURK</name>
<dbReference type="RefSeq" id="WP_133703881.1">
    <property type="nucleotide sequence ID" value="NZ_SNXS01000015.1"/>
</dbReference>
<proteinExistence type="predicted"/>
<dbReference type="AlphaFoldDB" id="A0A4R6QFC2"/>
<dbReference type="PANTHER" id="PTHR30121:SF11">
    <property type="entry name" value="AAA+ ATPASE DOMAIN-CONTAINING PROTEIN"/>
    <property type="match status" value="1"/>
</dbReference>
<dbReference type="Proteomes" id="UP000295361">
    <property type="component" value="Unassembled WGS sequence"/>
</dbReference>
<dbReference type="InterPro" id="IPR027417">
    <property type="entry name" value="P-loop_NTPase"/>
</dbReference>
<evidence type="ECO:0000259" key="2">
    <source>
        <dbReference type="Pfam" id="PF12696"/>
    </source>
</evidence>
<dbReference type="InParanoid" id="A0A4R6QFC2"/>
<dbReference type="Pfam" id="PF01935">
    <property type="entry name" value="DUF87"/>
    <property type="match status" value="1"/>
</dbReference>
<dbReference type="InterPro" id="IPR032689">
    <property type="entry name" value="TraG-D_C"/>
</dbReference>
<evidence type="ECO:0000313" key="4">
    <source>
        <dbReference type="Proteomes" id="UP000295361"/>
    </source>
</evidence>
<organism evidence="3 4">
    <name type="scientific">Roseateles toxinivorans</name>
    <dbReference type="NCBI Taxonomy" id="270368"/>
    <lineage>
        <taxon>Bacteria</taxon>
        <taxon>Pseudomonadati</taxon>
        <taxon>Pseudomonadota</taxon>
        <taxon>Betaproteobacteria</taxon>
        <taxon>Burkholderiales</taxon>
        <taxon>Sphaerotilaceae</taxon>
        <taxon>Roseateles</taxon>
    </lineage>
</organism>
<comment type="caution">
    <text evidence="3">The sequence shown here is derived from an EMBL/GenBank/DDBJ whole genome shotgun (WGS) entry which is preliminary data.</text>
</comment>